<feature type="active site" evidence="3">
    <location>
        <position position="46"/>
    </location>
</feature>
<evidence type="ECO:0000256" key="1">
    <source>
        <dbReference type="ARBA" id="ARBA00008270"/>
    </source>
</evidence>
<evidence type="ECO:0000256" key="3">
    <source>
        <dbReference type="PIRSR" id="PIRSR016184-1"/>
    </source>
</evidence>
<dbReference type="GO" id="GO:0005737">
    <property type="term" value="C:cytoplasm"/>
    <property type="evidence" value="ECO:0007669"/>
    <property type="project" value="TreeGrafter"/>
</dbReference>
<dbReference type="RefSeq" id="WP_126768263.1">
    <property type="nucleotide sequence ID" value="NZ_PIPJ01000011.1"/>
</dbReference>
<dbReference type="SUPFAM" id="SSF54506">
    <property type="entry name" value="Diaminopimelate epimerase-like"/>
    <property type="match status" value="1"/>
</dbReference>
<dbReference type="PIRSF" id="PIRSF016184">
    <property type="entry name" value="PhzC_PhzF"/>
    <property type="match status" value="1"/>
</dbReference>
<gene>
    <name evidence="4" type="ORF">CWE08_11160</name>
</gene>
<dbReference type="Proteomes" id="UP000288395">
    <property type="component" value="Unassembled WGS sequence"/>
</dbReference>
<dbReference type="GO" id="GO:0016853">
    <property type="term" value="F:isomerase activity"/>
    <property type="evidence" value="ECO:0007669"/>
    <property type="project" value="UniProtKB-KW"/>
</dbReference>
<protein>
    <submittedName>
        <fullName evidence="4">Isomerase</fullName>
    </submittedName>
</protein>
<keyword evidence="2 4" id="KW-0413">Isomerase</keyword>
<comment type="caution">
    <text evidence="4">The sequence shown here is derived from an EMBL/GenBank/DDBJ whole genome shotgun (WGS) entry which is preliminary data.</text>
</comment>
<accession>A0A432VQU3</accession>
<dbReference type="PANTHER" id="PTHR13774:SF17">
    <property type="entry name" value="PHENAZINE BIOSYNTHESIS-LIKE DOMAIN-CONTAINING PROTEIN"/>
    <property type="match status" value="1"/>
</dbReference>
<evidence type="ECO:0000313" key="5">
    <source>
        <dbReference type="Proteomes" id="UP000288395"/>
    </source>
</evidence>
<dbReference type="AlphaFoldDB" id="A0A432VQU3"/>
<dbReference type="OrthoDB" id="9788221at2"/>
<evidence type="ECO:0000256" key="2">
    <source>
        <dbReference type="ARBA" id="ARBA00023235"/>
    </source>
</evidence>
<dbReference type="PANTHER" id="PTHR13774">
    <property type="entry name" value="PHENAZINE BIOSYNTHESIS PROTEIN"/>
    <property type="match status" value="1"/>
</dbReference>
<keyword evidence="5" id="KW-1185">Reference proteome</keyword>
<name>A0A432VQU3_9GAMM</name>
<reference evidence="5" key="1">
    <citation type="journal article" date="2018" name="Front. Microbiol.">
        <title>Genome-Based Analysis Reveals the Taxonomy and Diversity of the Family Idiomarinaceae.</title>
        <authorList>
            <person name="Liu Y."/>
            <person name="Lai Q."/>
            <person name="Shao Z."/>
        </authorList>
    </citation>
    <scope>NUCLEOTIDE SEQUENCE [LARGE SCALE GENOMIC DNA]</scope>
    <source>
        <strain evidence="5">GBPy7</strain>
    </source>
</reference>
<dbReference type="NCBIfam" id="TIGR00654">
    <property type="entry name" value="PhzF_family"/>
    <property type="match status" value="1"/>
</dbReference>
<sequence>MDIKLYQVDAFTDHVFGGNPAAVCPLGGWPEDSLLQKIAEENNLSETAFFVSEGAEFRLRWFTPKAEVDLCGHATLATAHVLFKHLNYNKPEIVFRTRSGELRVQQSEHGLSMNFPASMPEPVVNVPPALLNGLGITAANVVAAYDYIVELESEALVAKLKPDFAALAQLDGRGVIITAPGDTHDFVSRCFFPKLNVNEDPVTGSAHCELAPFWANKLKKKVLVGAQLSERGGIVHCEVVTDEQNSSRVVLTGQAADYLQGMISLGK</sequence>
<evidence type="ECO:0000313" key="4">
    <source>
        <dbReference type="EMBL" id="RUO18471.1"/>
    </source>
</evidence>
<organism evidence="4 5">
    <name type="scientific">Aliidiomarina iranensis</name>
    <dbReference type="NCBI Taxonomy" id="1434071"/>
    <lineage>
        <taxon>Bacteria</taxon>
        <taxon>Pseudomonadati</taxon>
        <taxon>Pseudomonadota</taxon>
        <taxon>Gammaproteobacteria</taxon>
        <taxon>Alteromonadales</taxon>
        <taxon>Idiomarinaceae</taxon>
        <taxon>Aliidiomarina</taxon>
    </lineage>
</organism>
<dbReference type="InterPro" id="IPR003719">
    <property type="entry name" value="Phenazine_PhzF-like"/>
</dbReference>
<proteinExistence type="inferred from homology"/>
<dbReference type="EMBL" id="PIPJ01000011">
    <property type="protein sequence ID" value="RUO18471.1"/>
    <property type="molecule type" value="Genomic_DNA"/>
</dbReference>
<comment type="similarity">
    <text evidence="1">Belongs to the PhzF family.</text>
</comment>
<dbReference type="Pfam" id="PF02567">
    <property type="entry name" value="PhzC-PhzF"/>
    <property type="match status" value="1"/>
</dbReference>
<dbReference type="Gene3D" id="3.10.310.10">
    <property type="entry name" value="Diaminopimelate Epimerase, Chain A, domain 1"/>
    <property type="match status" value="2"/>
</dbReference>